<dbReference type="RefSeq" id="WP_095619833.1">
    <property type="nucleotide sequence ID" value="NZ_NSKB01000002.1"/>
</dbReference>
<gene>
    <name evidence="1" type="ORF">CK498_05370</name>
</gene>
<sequence length="819" mass="92331">MNLRSGDTLTYWQVLPLVEEAYDVADTTMEGEMDSTFFLTKEKNWIPHTYPCRTAYIAERRDRSLEPQPLPDWRQARNVLPMGSPWLDLSGFWFRPTRIRGWARTSIRAEQAGIARLRLGICGATRIYVNGQSAGWLSPATRNAMDETEIEAELQAGDNDIVFQFEDLCERDAVIRLSLTWLSGPTAHAGYPFEAAAETVSDVERVLEAMHLDRAVYDGEEIELVCPHPFTRRVAARVEIAGHFMSHGKRQMAFEIPAGAERVRLCPSCELPADYRYFDITVDCGGFTTALRLGAEITHRSALGAPVETLAGRIEETLGWIATNAESDTERALACLDEGSEAMLATAERIIEAELPAIEQCYDCADFSLVPLLWARIQHGHRLSPALLARIDAAILDYRYWMDEPGNDVQWYFSENHALLFHTACYLAGHLHPESRFRRSGRIGAEQSETGRQRLMEWFDHFERAEMAEFNSAPYFPIDLKGFTAIHALGPDDTLRERAARAIERLVTVVANAAHQGFLTGAQGRSYQHSLCAADTLELTGLARLLWRKGSFGSHVHCLAQLALCLRDHGLALPESLGQRACWQGDEGQEWVYQQGENGFARLYHYKTRDTAMGSAARYRWFEWGYQETLIQARIGTEPHAQVWINHPGERVQAGFGRPSFWGGSASIPRVQQYRSLAIVVFEGHASQPDFTHCWFPTPAFDEWRLNERGAVARSGHGVLALTTSAAPKLMQRGASAHHELRVPGQRSWWVVRLGRDTPAEEFLARHQIDPVREQQAWVVEDPEYGRVLFHDDGRVEAEGRLIDPAAFVLTGHCEFLSE</sequence>
<organism evidence="1 2">
    <name type="scientific">Halomonas salipaludis</name>
    <dbReference type="NCBI Taxonomy" id="2032625"/>
    <lineage>
        <taxon>Bacteria</taxon>
        <taxon>Pseudomonadati</taxon>
        <taxon>Pseudomonadota</taxon>
        <taxon>Gammaproteobacteria</taxon>
        <taxon>Oceanospirillales</taxon>
        <taxon>Halomonadaceae</taxon>
        <taxon>Halomonas</taxon>
    </lineage>
</organism>
<dbReference type="Proteomes" id="UP000217771">
    <property type="component" value="Unassembled WGS sequence"/>
</dbReference>
<reference evidence="1 2" key="1">
    <citation type="submission" date="2017-08" db="EMBL/GenBank/DDBJ databases">
        <title>Halomonas alkalisoli sp. nov., isolated from saline alkaline soil.</title>
        <authorList>
            <person name="Wang D."/>
            <person name="Zhang G."/>
        </authorList>
    </citation>
    <scope>NUCLEOTIDE SEQUENCE [LARGE SCALE GENOMIC DNA]</scope>
    <source>
        <strain evidence="1 2">WRN001</strain>
    </source>
</reference>
<protein>
    <submittedName>
        <fullName evidence="1">Uncharacterized protein</fullName>
    </submittedName>
</protein>
<keyword evidence="2" id="KW-1185">Reference proteome</keyword>
<comment type="caution">
    <text evidence="1">The sequence shown here is derived from an EMBL/GenBank/DDBJ whole genome shotgun (WGS) entry which is preliminary data.</text>
</comment>
<proteinExistence type="predicted"/>
<evidence type="ECO:0000313" key="1">
    <source>
        <dbReference type="EMBL" id="PAU78158.1"/>
    </source>
</evidence>
<name>A0A2A2EZP6_9GAMM</name>
<dbReference type="AlphaFoldDB" id="A0A2A2EZP6"/>
<dbReference type="EMBL" id="NSKB01000002">
    <property type="protein sequence ID" value="PAU78158.1"/>
    <property type="molecule type" value="Genomic_DNA"/>
</dbReference>
<dbReference type="OrthoDB" id="1029638at2"/>
<accession>A0A2A2EZP6</accession>
<evidence type="ECO:0000313" key="2">
    <source>
        <dbReference type="Proteomes" id="UP000217771"/>
    </source>
</evidence>